<keyword evidence="2" id="KW-0813">Transport</keyword>
<keyword evidence="4 9" id="KW-0812">Transmembrane</keyword>
<dbReference type="InterPro" id="IPR037185">
    <property type="entry name" value="EmrE-like"/>
</dbReference>
<protein>
    <recommendedName>
        <fullName evidence="8">Guanidinium exporter</fullName>
    </recommendedName>
</protein>
<keyword evidence="5 10" id="KW-1133">Transmembrane helix</keyword>
<dbReference type="GO" id="GO:0005886">
    <property type="term" value="C:plasma membrane"/>
    <property type="evidence" value="ECO:0007669"/>
    <property type="project" value="UniProtKB-SubCell"/>
</dbReference>
<evidence type="ECO:0000256" key="6">
    <source>
        <dbReference type="ARBA" id="ARBA00023136"/>
    </source>
</evidence>
<dbReference type="GO" id="GO:0022857">
    <property type="term" value="F:transmembrane transporter activity"/>
    <property type="evidence" value="ECO:0007669"/>
    <property type="project" value="InterPro"/>
</dbReference>
<feature type="transmembrane region" description="Helical" evidence="10">
    <location>
        <begin position="31"/>
        <end position="51"/>
    </location>
</feature>
<dbReference type="PANTHER" id="PTHR30561:SF0">
    <property type="entry name" value="GUANIDINIUM EXPORTER"/>
    <property type="match status" value="1"/>
</dbReference>
<evidence type="ECO:0000256" key="5">
    <source>
        <dbReference type="ARBA" id="ARBA00022989"/>
    </source>
</evidence>
<evidence type="ECO:0000313" key="11">
    <source>
        <dbReference type="EMBL" id="QDU43018.1"/>
    </source>
</evidence>
<reference evidence="11 12" key="1">
    <citation type="submission" date="2019-02" db="EMBL/GenBank/DDBJ databases">
        <title>Deep-cultivation of Planctomycetes and their phenomic and genomic characterization uncovers novel biology.</title>
        <authorList>
            <person name="Wiegand S."/>
            <person name="Jogler M."/>
            <person name="Boedeker C."/>
            <person name="Pinto D."/>
            <person name="Vollmers J."/>
            <person name="Rivas-Marin E."/>
            <person name="Kohn T."/>
            <person name="Peeters S.H."/>
            <person name="Heuer A."/>
            <person name="Rast P."/>
            <person name="Oberbeckmann S."/>
            <person name="Bunk B."/>
            <person name="Jeske O."/>
            <person name="Meyerdierks A."/>
            <person name="Storesund J.E."/>
            <person name="Kallscheuer N."/>
            <person name="Luecker S."/>
            <person name="Lage O.M."/>
            <person name="Pohl T."/>
            <person name="Merkel B.J."/>
            <person name="Hornburger P."/>
            <person name="Mueller R.-W."/>
            <person name="Bruemmer F."/>
            <person name="Labrenz M."/>
            <person name="Spormann A.M."/>
            <person name="Op den Camp H."/>
            <person name="Overmann J."/>
            <person name="Amann R."/>
            <person name="Jetten M.S.M."/>
            <person name="Mascher T."/>
            <person name="Medema M.H."/>
            <person name="Devos D.P."/>
            <person name="Kaster A.-K."/>
            <person name="Ovreas L."/>
            <person name="Rohde M."/>
            <person name="Galperin M.Y."/>
            <person name="Jogler C."/>
        </authorList>
    </citation>
    <scope>NUCLEOTIDE SEQUENCE [LARGE SCALE GENOMIC DNA]</scope>
    <source>
        <strain evidence="11 12">Mal52</strain>
    </source>
</reference>
<proteinExistence type="inferred from homology"/>
<evidence type="ECO:0000256" key="10">
    <source>
        <dbReference type="SAM" id="Phobius"/>
    </source>
</evidence>
<keyword evidence="3" id="KW-1003">Cell membrane</keyword>
<dbReference type="InterPro" id="IPR000390">
    <property type="entry name" value="Small_drug/metabolite_transptr"/>
</dbReference>
<dbReference type="KEGG" id="sdyn:Mal52_14890"/>
<dbReference type="FunFam" id="1.10.3730.20:FF:000001">
    <property type="entry name" value="Quaternary ammonium compound resistance transporter SugE"/>
    <property type="match status" value="1"/>
</dbReference>
<dbReference type="SUPFAM" id="SSF103481">
    <property type="entry name" value="Multidrug resistance efflux transporter EmrE"/>
    <property type="match status" value="1"/>
</dbReference>
<dbReference type="Gene3D" id="1.10.3730.20">
    <property type="match status" value="1"/>
</dbReference>
<evidence type="ECO:0000256" key="2">
    <source>
        <dbReference type="ARBA" id="ARBA00022448"/>
    </source>
</evidence>
<evidence type="ECO:0000256" key="4">
    <source>
        <dbReference type="ARBA" id="ARBA00022692"/>
    </source>
</evidence>
<sequence>MPWIYLLLAGLMEWGWPVGLKYGVDDKGYHFWPLAGAVLSMIFSGAFLLLAQRTIPMGTAYAVWTGIGAVGAFVLGILLFKEPAELMRFVFVGVIIVGIIGLKMSSGH</sequence>
<dbReference type="AlphaFoldDB" id="A0A517ZKM7"/>
<evidence type="ECO:0000256" key="9">
    <source>
        <dbReference type="RuleBase" id="RU003942"/>
    </source>
</evidence>
<dbReference type="EMBL" id="CP036276">
    <property type="protein sequence ID" value="QDU43018.1"/>
    <property type="molecule type" value="Genomic_DNA"/>
</dbReference>
<dbReference type="PANTHER" id="PTHR30561">
    <property type="entry name" value="SMR FAMILY PROTON-DEPENDENT DRUG EFFLUX TRANSPORTER SUGE"/>
    <property type="match status" value="1"/>
</dbReference>
<evidence type="ECO:0000256" key="1">
    <source>
        <dbReference type="ARBA" id="ARBA00004651"/>
    </source>
</evidence>
<comment type="similarity">
    <text evidence="7">Belongs to the drug/metabolite transporter (DMT) superfamily. Small multidrug resistance (SMR) (TC 2.A.7.1) family. Gdx/SugE subfamily.</text>
</comment>
<evidence type="ECO:0000256" key="7">
    <source>
        <dbReference type="ARBA" id="ARBA00038151"/>
    </source>
</evidence>
<organism evidence="11 12">
    <name type="scientific">Symmachiella dynata</name>
    <dbReference type="NCBI Taxonomy" id="2527995"/>
    <lineage>
        <taxon>Bacteria</taxon>
        <taxon>Pseudomonadati</taxon>
        <taxon>Planctomycetota</taxon>
        <taxon>Planctomycetia</taxon>
        <taxon>Planctomycetales</taxon>
        <taxon>Planctomycetaceae</taxon>
        <taxon>Symmachiella</taxon>
    </lineage>
</organism>
<accession>A0A517ZKM7</accession>
<dbReference type="Pfam" id="PF00893">
    <property type="entry name" value="Multi_Drug_Res"/>
    <property type="match status" value="1"/>
</dbReference>
<evidence type="ECO:0000313" key="12">
    <source>
        <dbReference type="Proteomes" id="UP000319383"/>
    </source>
</evidence>
<keyword evidence="12" id="KW-1185">Reference proteome</keyword>
<dbReference type="InterPro" id="IPR045324">
    <property type="entry name" value="Small_multidrug_res"/>
</dbReference>
<feature type="transmembrane region" description="Helical" evidence="10">
    <location>
        <begin position="58"/>
        <end position="80"/>
    </location>
</feature>
<dbReference type="RefSeq" id="WP_145375017.1">
    <property type="nucleotide sequence ID" value="NZ_CP036276.1"/>
</dbReference>
<name>A0A517ZKM7_9PLAN</name>
<dbReference type="Proteomes" id="UP000319383">
    <property type="component" value="Chromosome"/>
</dbReference>
<keyword evidence="6 10" id="KW-0472">Membrane</keyword>
<evidence type="ECO:0000256" key="8">
    <source>
        <dbReference type="ARBA" id="ARBA00039168"/>
    </source>
</evidence>
<comment type="subcellular location">
    <subcellularLocation>
        <location evidence="1 9">Cell membrane</location>
        <topology evidence="1 9">Multi-pass membrane protein</topology>
    </subcellularLocation>
</comment>
<gene>
    <name evidence="11" type="primary">sugE</name>
    <name evidence="11" type="ORF">Mal52_14890</name>
</gene>
<evidence type="ECO:0000256" key="3">
    <source>
        <dbReference type="ARBA" id="ARBA00022475"/>
    </source>
</evidence>
<dbReference type="GO" id="GO:1990961">
    <property type="term" value="P:xenobiotic detoxification by transmembrane export across the plasma membrane"/>
    <property type="evidence" value="ECO:0007669"/>
    <property type="project" value="UniProtKB-ARBA"/>
</dbReference>
<feature type="transmembrane region" description="Helical" evidence="10">
    <location>
        <begin position="86"/>
        <end position="102"/>
    </location>
</feature>